<evidence type="ECO:0000256" key="6">
    <source>
        <dbReference type="ARBA" id="ARBA00022630"/>
    </source>
</evidence>
<comment type="domain">
    <text evidence="15">Consists of two distinct domains; an N-terminal heme-containing oxygen-binding domain and a C-terminal reductase domain with binding sites for FAD and NAD(P)H.</text>
</comment>
<dbReference type="PROSITE" id="PS51384">
    <property type="entry name" value="FAD_FR"/>
    <property type="match status" value="1"/>
</dbReference>
<evidence type="ECO:0000256" key="4">
    <source>
        <dbReference type="ARBA" id="ARBA00022617"/>
    </source>
</evidence>
<dbReference type="EC" id="1.14.12.17" evidence="15"/>
<dbReference type="EMBL" id="LPVJ01000029">
    <property type="protein sequence ID" value="KUO96075.1"/>
    <property type="molecule type" value="Genomic_DNA"/>
</dbReference>
<dbReference type="Gene3D" id="2.40.30.10">
    <property type="entry name" value="Translation factors"/>
    <property type="match status" value="1"/>
</dbReference>
<dbReference type="AlphaFoldDB" id="A0A101XR93"/>
<dbReference type="SUPFAM" id="SSF52343">
    <property type="entry name" value="Ferredoxin reductase-like, C-terminal NADP-linked domain"/>
    <property type="match status" value="1"/>
</dbReference>
<comment type="catalytic activity">
    <reaction evidence="14 15">
        <text>2 nitric oxide + NADPH + 2 O2 = 2 nitrate + NADP(+) + H(+)</text>
        <dbReference type="Rhea" id="RHEA:19465"/>
        <dbReference type="ChEBI" id="CHEBI:15378"/>
        <dbReference type="ChEBI" id="CHEBI:15379"/>
        <dbReference type="ChEBI" id="CHEBI:16480"/>
        <dbReference type="ChEBI" id="CHEBI:17632"/>
        <dbReference type="ChEBI" id="CHEBI:57783"/>
        <dbReference type="ChEBI" id="CHEBI:58349"/>
        <dbReference type="EC" id="1.14.12.17"/>
    </reaction>
</comment>
<dbReference type="GO" id="GO:0046872">
    <property type="term" value="F:metal ion binding"/>
    <property type="evidence" value="ECO:0007669"/>
    <property type="project" value="UniProtKB-KW"/>
</dbReference>
<evidence type="ECO:0000313" key="18">
    <source>
        <dbReference type="EMBL" id="KUO96075.1"/>
    </source>
</evidence>
<dbReference type="InterPro" id="IPR009050">
    <property type="entry name" value="Globin-like_sf"/>
</dbReference>
<dbReference type="Proteomes" id="UP000053557">
    <property type="component" value="Unassembled WGS sequence"/>
</dbReference>
<dbReference type="InterPro" id="IPR017927">
    <property type="entry name" value="FAD-bd_FR_type"/>
</dbReference>
<dbReference type="Gene3D" id="1.10.490.10">
    <property type="entry name" value="Globins"/>
    <property type="match status" value="1"/>
</dbReference>
<dbReference type="Gene3D" id="3.40.50.80">
    <property type="entry name" value="Nucleotide-binding domain of ferredoxin-NADP reductase (FNR) module"/>
    <property type="match status" value="1"/>
</dbReference>
<dbReference type="FunFam" id="2.40.30.10:FF:000034">
    <property type="entry name" value="Flavohemoprotein"/>
    <property type="match status" value="1"/>
</dbReference>
<feature type="site" description="Influences the redox potential of the prosthetic heme and FAD groups" evidence="15">
    <location>
        <position position="84"/>
    </location>
</feature>
<dbReference type="Pfam" id="PF00970">
    <property type="entry name" value="FAD_binding_6"/>
    <property type="match status" value="1"/>
</dbReference>
<feature type="active site" description="Charge relay system" evidence="15">
    <location>
        <position position="95"/>
    </location>
</feature>
<organism evidence="18 19">
    <name type="scientific">Ferroacidibacillus organovorans</name>
    <dbReference type="NCBI Taxonomy" id="1765683"/>
    <lineage>
        <taxon>Bacteria</taxon>
        <taxon>Bacillati</taxon>
        <taxon>Bacillota</taxon>
        <taxon>Bacilli</taxon>
        <taxon>Bacillales</taxon>
        <taxon>Alicyclobacillaceae</taxon>
        <taxon>Ferroacidibacillus</taxon>
    </lineage>
</organism>
<dbReference type="SUPFAM" id="SSF63380">
    <property type="entry name" value="Riboflavin synthase domain-like"/>
    <property type="match status" value="1"/>
</dbReference>
<keyword evidence="15" id="KW-0216">Detoxification</keyword>
<dbReference type="GO" id="GO:0020037">
    <property type="term" value="F:heme binding"/>
    <property type="evidence" value="ECO:0007669"/>
    <property type="project" value="InterPro"/>
</dbReference>
<dbReference type="NCBIfam" id="NF009805">
    <property type="entry name" value="PRK13289.1"/>
    <property type="match status" value="1"/>
</dbReference>
<evidence type="ECO:0000256" key="5">
    <source>
        <dbReference type="ARBA" id="ARBA00022621"/>
    </source>
</evidence>
<dbReference type="GO" id="GO:0005344">
    <property type="term" value="F:oxygen carrier activity"/>
    <property type="evidence" value="ECO:0007669"/>
    <property type="project" value="UniProtKB-UniRule"/>
</dbReference>
<evidence type="ECO:0000259" key="16">
    <source>
        <dbReference type="PROSITE" id="PS01033"/>
    </source>
</evidence>
<dbReference type="GO" id="GO:0008941">
    <property type="term" value="F:nitric oxide dioxygenase NAD(P)H activity"/>
    <property type="evidence" value="ECO:0007669"/>
    <property type="project" value="UniProtKB-UniRule"/>
</dbReference>
<dbReference type="HAMAP" id="MF_01252">
    <property type="entry name" value="Hmp"/>
    <property type="match status" value="1"/>
</dbReference>
<evidence type="ECO:0000256" key="10">
    <source>
        <dbReference type="ARBA" id="ARBA00023002"/>
    </source>
</evidence>
<comment type="similarity">
    <text evidence="2 15">Belongs to the globin family. Two-domain flavohemoproteins subfamily.</text>
</comment>
<accession>A0A101XR93</accession>
<gene>
    <name evidence="15" type="primary">hmp</name>
    <name evidence="18" type="ORF">ATW55_01525</name>
</gene>
<name>A0A101XR93_9BACL</name>
<dbReference type="GO" id="GO:0009636">
    <property type="term" value="P:response to toxic substance"/>
    <property type="evidence" value="ECO:0007669"/>
    <property type="project" value="UniProtKB-KW"/>
</dbReference>
<evidence type="ECO:0000256" key="3">
    <source>
        <dbReference type="ARBA" id="ARBA00022448"/>
    </source>
</evidence>
<keyword evidence="12 15" id="KW-0520">NAD</keyword>
<comment type="catalytic activity">
    <reaction evidence="13 15">
        <text>2 nitric oxide + NADH + 2 O2 = 2 nitrate + NAD(+) + H(+)</text>
        <dbReference type="Rhea" id="RHEA:19469"/>
        <dbReference type="ChEBI" id="CHEBI:15378"/>
        <dbReference type="ChEBI" id="CHEBI:15379"/>
        <dbReference type="ChEBI" id="CHEBI:16480"/>
        <dbReference type="ChEBI" id="CHEBI:17632"/>
        <dbReference type="ChEBI" id="CHEBI:57540"/>
        <dbReference type="ChEBI" id="CHEBI:57945"/>
        <dbReference type="EC" id="1.14.12.17"/>
    </reaction>
</comment>
<dbReference type="PRINTS" id="PR00371">
    <property type="entry name" value="FPNCR"/>
</dbReference>
<dbReference type="CDD" id="cd06184">
    <property type="entry name" value="flavohem_like_fad_nad_binding"/>
    <property type="match status" value="1"/>
</dbReference>
<keyword evidence="4 15" id="KW-0349">Heme</keyword>
<keyword evidence="19" id="KW-1185">Reference proteome</keyword>
<comment type="function">
    <text evidence="15">Is involved in NO detoxification in an aerobic process, termed nitric oxide dioxygenase (NOD) reaction that utilizes O(2) and NAD(P)H to convert NO to nitrate, which protects the bacterium from various noxious nitrogen compounds. Therefore, plays a central role in the inducible response to nitrosative stress.</text>
</comment>
<dbReference type="GO" id="GO:0019825">
    <property type="term" value="F:oxygen binding"/>
    <property type="evidence" value="ECO:0007669"/>
    <property type="project" value="InterPro"/>
</dbReference>
<comment type="cofactor">
    <cofactor evidence="15">
        <name>FAD</name>
        <dbReference type="ChEBI" id="CHEBI:57692"/>
    </cofactor>
    <text evidence="15">Binds 1 FAD per subunit.</text>
</comment>
<dbReference type="Pfam" id="PF00175">
    <property type="entry name" value="NAD_binding_1"/>
    <property type="match status" value="1"/>
</dbReference>
<dbReference type="Pfam" id="PF00042">
    <property type="entry name" value="Globin"/>
    <property type="match status" value="1"/>
</dbReference>
<dbReference type="InterPro" id="IPR001433">
    <property type="entry name" value="OxRdtase_FAD/NAD-bd"/>
</dbReference>
<evidence type="ECO:0000256" key="15">
    <source>
        <dbReference type="HAMAP-Rule" id="MF_01252"/>
    </source>
</evidence>
<evidence type="ECO:0000256" key="1">
    <source>
        <dbReference type="ARBA" id="ARBA00006401"/>
    </source>
</evidence>
<dbReference type="PANTHER" id="PTHR43396:SF3">
    <property type="entry name" value="FLAVOHEMOPROTEIN"/>
    <property type="match status" value="1"/>
</dbReference>
<dbReference type="RefSeq" id="WP_067715091.1">
    <property type="nucleotide sequence ID" value="NZ_LPVJ01000029.1"/>
</dbReference>
<dbReference type="FunFam" id="1.10.490.10:FF:000003">
    <property type="entry name" value="Flavohemoprotein"/>
    <property type="match status" value="1"/>
</dbReference>
<dbReference type="InterPro" id="IPR000971">
    <property type="entry name" value="Globin"/>
</dbReference>
<keyword evidence="9 15" id="KW-0521">NADP</keyword>
<keyword evidence="7 15" id="KW-0479">Metal-binding</keyword>
<dbReference type="GO" id="GO:0071500">
    <property type="term" value="P:cellular response to nitrosative stress"/>
    <property type="evidence" value="ECO:0007669"/>
    <property type="project" value="TreeGrafter"/>
</dbReference>
<evidence type="ECO:0000256" key="8">
    <source>
        <dbReference type="ARBA" id="ARBA00022827"/>
    </source>
</evidence>
<keyword evidence="5 15" id="KW-0561">Oxygen transport</keyword>
<dbReference type="InterPro" id="IPR001709">
    <property type="entry name" value="Flavoprot_Pyr_Nucl_cyt_Rdtase"/>
</dbReference>
<dbReference type="PROSITE" id="PS01033">
    <property type="entry name" value="GLOBIN"/>
    <property type="match status" value="1"/>
</dbReference>
<dbReference type="FunFam" id="3.40.50.80:FF:000010">
    <property type="entry name" value="Flavohemoprotein"/>
    <property type="match status" value="1"/>
</dbReference>
<feature type="binding site" description="proximal binding residue" evidence="15">
    <location>
        <position position="85"/>
    </location>
    <ligand>
        <name>heme b</name>
        <dbReference type="ChEBI" id="CHEBI:60344"/>
    </ligand>
    <ligandPart>
        <name>Fe</name>
        <dbReference type="ChEBI" id="CHEBI:18248"/>
    </ligandPart>
</feature>
<evidence type="ECO:0000256" key="9">
    <source>
        <dbReference type="ARBA" id="ARBA00022857"/>
    </source>
</evidence>
<dbReference type="InterPro" id="IPR008333">
    <property type="entry name" value="Cbr1-like_FAD-bd_dom"/>
</dbReference>
<dbReference type="PANTHER" id="PTHR43396">
    <property type="entry name" value="FLAVOHEMOPROTEIN"/>
    <property type="match status" value="1"/>
</dbReference>
<dbReference type="PRINTS" id="PR00410">
    <property type="entry name" value="PHEHYDRXLASE"/>
</dbReference>
<evidence type="ECO:0000313" key="19">
    <source>
        <dbReference type="Proteomes" id="UP000053557"/>
    </source>
</evidence>
<dbReference type="GO" id="GO:0046210">
    <property type="term" value="P:nitric oxide catabolic process"/>
    <property type="evidence" value="ECO:0007669"/>
    <property type="project" value="TreeGrafter"/>
</dbReference>
<comment type="cofactor">
    <cofactor evidence="15">
        <name>heme b</name>
        <dbReference type="ChEBI" id="CHEBI:60344"/>
    </cofactor>
    <text evidence="15">Binds 1 heme b (iron(II)-protoporphyrin IX) group per subunit.</text>
</comment>
<feature type="site" description="Influences the redox potential of the prosthetic heme and FAD groups" evidence="15">
    <location>
        <position position="394"/>
    </location>
</feature>
<dbReference type="InterPro" id="IPR039261">
    <property type="entry name" value="FNR_nucleotide-bd"/>
</dbReference>
<protein>
    <recommendedName>
        <fullName evidence="15">Flavohemoprotein</fullName>
    </recommendedName>
    <alternativeName>
        <fullName evidence="15">Flavohemoglobin</fullName>
    </alternativeName>
    <alternativeName>
        <fullName evidence="15">Hemoglobin-like protein</fullName>
    </alternativeName>
    <alternativeName>
        <fullName evidence="15">Nitric oxide dioxygenase</fullName>
        <shortName evidence="15">NO oxygenase</shortName>
        <shortName evidence="15">NOD</shortName>
        <ecNumber evidence="15">1.14.12.17</ecNumber>
    </alternativeName>
</protein>
<dbReference type="SUPFAM" id="SSF46458">
    <property type="entry name" value="Globin-like"/>
    <property type="match status" value="1"/>
</dbReference>
<dbReference type="OrthoDB" id="9801223at2"/>
<dbReference type="GO" id="GO:0071949">
    <property type="term" value="F:FAD binding"/>
    <property type="evidence" value="ECO:0007669"/>
    <property type="project" value="InterPro"/>
</dbReference>
<keyword evidence="11 15" id="KW-0408">Iron</keyword>
<evidence type="ECO:0000256" key="7">
    <source>
        <dbReference type="ARBA" id="ARBA00022723"/>
    </source>
</evidence>
<dbReference type="InterPro" id="IPR012292">
    <property type="entry name" value="Globin/Proto"/>
</dbReference>
<evidence type="ECO:0000256" key="11">
    <source>
        <dbReference type="ARBA" id="ARBA00023004"/>
    </source>
</evidence>
<comment type="similarity">
    <text evidence="1 15">In the C-terminal section; belongs to the flavoprotein pyridine nucleotide cytochrome reductase family.</text>
</comment>
<feature type="binding site" evidence="15">
    <location>
        <begin position="395"/>
        <end position="398"/>
    </location>
    <ligand>
        <name>FAD</name>
        <dbReference type="ChEBI" id="CHEBI:57692"/>
    </ligand>
</feature>
<feature type="site" description="Involved in heme-bound ligand stabilization and O-O bond activation" evidence="15">
    <location>
        <position position="29"/>
    </location>
</feature>
<keyword evidence="3 15" id="KW-0813">Transport</keyword>
<dbReference type="InterPro" id="IPR017938">
    <property type="entry name" value="Riboflavin_synthase-like_b-brl"/>
</dbReference>
<keyword evidence="8 15" id="KW-0274">FAD</keyword>
<keyword evidence="6 15" id="KW-0285">Flavoprotein</keyword>
<dbReference type="InterPro" id="IPR023950">
    <property type="entry name" value="Hmp"/>
</dbReference>
<feature type="active site" description="Charge relay system" evidence="15">
    <location>
        <position position="137"/>
    </location>
</feature>
<evidence type="ECO:0000256" key="12">
    <source>
        <dbReference type="ARBA" id="ARBA00023027"/>
    </source>
</evidence>
<comment type="caution">
    <text evidence="15">Lacks conserved residue(s) required for the propagation of feature annotation.</text>
</comment>
<feature type="binding site" evidence="15">
    <location>
        <position position="190"/>
    </location>
    <ligand>
        <name>FAD</name>
        <dbReference type="ChEBI" id="CHEBI:57692"/>
    </ligand>
</feature>
<proteinExistence type="inferred from homology"/>
<evidence type="ECO:0000256" key="2">
    <source>
        <dbReference type="ARBA" id="ARBA00008414"/>
    </source>
</evidence>
<feature type="domain" description="FAD-binding FR-type" evidence="17">
    <location>
        <begin position="152"/>
        <end position="262"/>
    </location>
</feature>
<keyword evidence="10 15" id="KW-0560">Oxidoreductase</keyword>
<comment type="caution">
    <text evidence="18">The sequence shown here is derived from an EMBL/GenBank/DDBJ whole genome shotgun (WGS) entry which is preliminary data.</text>
</comment>
<evidence type="ECO:0000256" key="13">
    <source>
        <dbReference type="ARBA" id="ARBA00048649"/>
    </source>
</evidence>
<reference evidence="18 19" key="1">
    <citation type="submission" date="2015-12" db="EMBL/GenBank/DDBJ databases">
        <title>Draft genome sequence of Acidibacillus ferrooxidans ITV001, isolated from a chalcopyrite acid mine drainage site in Brazil.</title>
        <authorList>
            <person name="Dall'Agnol H."/>
            <person name="Nancucheo I."/>
            <person name="Johnson B."/>
            <person name="Oliveira R."/>
            <person name="Leite L."/>
            <person name="Pylro V."/>
            <person name="Nunes G.L."/>
            <person name="Tzotzos G."/>
            <person name="Fernandes G.R."/>
            <person name="Dutra J."/>
            <person name="Orellana S.C."/>
            <person name="Oliveira G."/>
        </authorList>
    </citation>
    <scope>NUCLEOTIDE SEQUENCE [LARGE SCALE GENOMIC DNA]</scope>
    <source>
        <strain evidence="19">ITV01</strain>
    </source>
</reference>
<dbReference type="CDD" id="cd14777">
    <property type="entry name" value="Yhb1-globin-like"/>
    <property type="match status" value="1"/>
</dbReference>
<evidence type="ECO:0000259" key="17">
    <source>
        <dbReference type="PROSITE" id="PS51384"/>
    </source>
</evidence>
<evidence type="ECO:0000256" key="14">
    <source>
        <dbReference type="ARBA" id="ARBA00049433"/>
    </source>
</evidence>
<feature type="region of interest" description="Reductase" evidence="15">
    <location>
        <begin position="149"/>
        <end position="409"/>
    </location>
</feature>
<feature type="domain" description="Globin" evidence="16">
    <location>
        <begin position="1"/>
        <end position="138"/>
    </location>
</feature>
<sequence>MLQEKTIAVIKATIPVLEVHGEAITRRFYERLFEAHPELLNVFNINNQRQGRQQAALANAVYAAAVHIEKLDAIIPVVKQIGAKHRSLGVLPEHYPIVGEHLLGAMRDVLQESATDEIIAAWAEAYGIIAQAFIDVEKEMYEEAVKQPGGWEGLRSFRIARRVKESDVIDSFYLEPLDQKPIASYQPGQYLTLQLKAPGVDYAQMRHYSLSDSPNKSYYRISVKREDERDATPGGLISRYIHSLAVGDTVEVAAPAGEFIIEENNHPLTLLSGGVGMTPFMSYLNTAAERLSNRSIVWIHAALNGDVHAFADESNQLAQRLANLTKRVVYERPTARDEQEKRFDAKGYITADVLREAGFRPDGLFYICGPESFMRAMYRLLTQLGVKEKNISFEFFGPASSIEAQAVAN</sequence>